<dbReference type="AlphaFoldDB" id="F2JWD1"/>
<dbReference type="STRING" id="717774.Marme_1331"/>
<accession>F2JWD1</accession>
<name>F2JWD1_MARM1</name>
<evidence type="ECO:0000256" key="1">
    <source>
        <dbReference type="SAM" id="Phobius"/>
    </source>
</evidence>
<feature type="transmembrane region" description="Helical" evidence="1">
    <location>
        <begin position="20"/>
        <end position="39"/>
    </location>
</feature>
<sequence>MNKMPPQNTEVCSQKQNRWTVAFASFVLISAATGFLFDAHYEQRTIEKAISTIDLYQFEYLG</sequence>
<evidence type="ECO:0000313" key="2">
    <source>
        <dbReference type="EMBL" id="ADZ90604.1"/>
    </source>
</evidence>
<reference evidence="2 3" key="1">
    <citation type="journal article" date="2012" name="Stand. Genomic Sci.">
        <title>Complete genome sequence of the melanogenic marine bacterium Marinomonas mediterranea type strain (MMB-1(T)).</title>
        <authorList>
            <person name="Lucas-Elio P."/>
            <person name="Goodwin L."/>
            <person name="Woyke T."/>
            <person name="Pitluck S."/>
            <person name="Nolan M."/>
            <person name="Kyrpides N.C."/>
            <person name="Detter J.C."/>
            <person name="Copeland A."/>
            <person name="Teshima H."/>
            <person name="Bruce D."/>
            <person name="Detter C."/>
            <person name="Tapia R."/>
            <person name="Han S."/>
            <person name="Land M.L."/>
            <person name="Ivanova N."/>
            <person name="Mikhailova N."/>
            <person name="Johnston A.W."/>
            <person name="Sanchez-Amat A."/>
        </authorList>
    </citation>
    <scope>NUCLEOTIDE SEQUENCE [LARGE SCALE GENOMIC DNA]</scope>
    <source>
        <strain evidence="3">ATCC 700492 / JCM 21426 / NBRC 103028 / MMB-1</strain>
    </source>
</reference>
<dbReference type="PATRIC" id="fig|717774.3.peg.1379"/>
<organism evidence="2 3">
    <name type="scientific">Marinomonas mediterranea (strain ATCC 700492 / JCM 21426 / NBRC 103028 / MMB-1)</name>
    <dbReference type="NCBI Taxonomy" id="717774"/>
    <lineage>
        <taxon>Bacteria</taxon>
        <taxon>Pseudomonadati</taxon>
        <taxon>Pseudomonadota</taxon>
        <taxon>Gammaproteobacteria</taxon>
        <taxon>Oceanospirillales</taxon>
        <taxon>Oceanospirillaceae</taxon>
        <taxon>Marinomonas</taxon>
    </lineage>
</organism>
<gene>
    <name evidence="2" type="ordered locus">Marme_1331</name>
</gene>
<dbReference type="RefSeq" id="WP_013660509.1">
    <property type="nucleotide sequence ID" value="NC_015276.1"/>
</dbReference>
<evidence type="ECO:0000313" key="3">
    <source>
        <dbReference type="Proteomes" id="UP000001062"/>
    </source>
</evidence>
<dbReference type="Proteomes" id="UP000001062">
    <property type="component" value="Chromosome"/>
</dbReference>
<dbReference type="OrthoDB" id="9922553at2"/>
<proteinExistence type="predicted"/>
<protein>
    <submittedName>
        <fullName evidence="2">Uncharacterized protein</fullName>
    </submittedName>
</protein>
<keyword evidence="1" id="KW-0812">Transmembrane</keyword>
<keyword evidence="1" id="KW-0472">Membrane</keyword>
<dbReference type="HOGENOM" id="CLU_2898948_0_0_6"/>
<dbReference type="EMBL" id="CP002583">
    <property type="protein sequence ID" value="ADZ90604.1"/>
    <property type="molecule type" value="Genomic_DNA"/>
</dbReference>
<keyword evidence="3" id="KW-1185">Reference proteome</keyword>
<keyword evidence="1" id="KW-1133">Transmembrane helix</keyword>
<dbReference type="KEGG" id="mme:Marme_1331"/>